<feature type="non-terminal residue" evidence="2">
    <location>
        <position position="603"/>
    </location>
</feature>
<dbReference type="VEuPathDB" id="ToxoDB:TGP89_230950A"/>
<protein>
    <submittedName>
        <fullName evidence="2">Uncharacterized protein</fullName>
    </submittedName>
</protein>
<evidence type="ECO:0000256" key="1">
    <source>
        <dbReference type="SAM" id="MobiDB-lite"/>
    </source>
</evidence>
<feature type="region of interest" description="Disordered" evidence="1">
    <location>
        <begin position="47"/>
        <end position="87"/>
    </location>
</feature>
<organism evidence="2 3">
    <name type="scientific">Toxoplasma gondii p89</name>
    <dbReference type="NCBI Taxonomy" id="943119"/>
    <lineage>
        <taxon>Eukaryota</taxon>
        <taxon>Sar</taxon>
        <taxon>Alveolata</taxon>
        <taxon>Apicomplexa</taxon>
        <taxon>Conoidasida</taxon>
        <taxon>Coccidia</taxon>
        <taxon>Eucoccidiorida</taxon>
        <taxon>Eimeriorina</taxon>
        <taxon>Sarcocystidae</taxon>
        <taxon>Toxoplasma</taxon>
    </lineage>
</organism>
<gene>
    <name evidence="2" type="ORF">TGP89_230950A</name>
</gene>
<dbReference type="EMBL" id="AEYI02000232">
    <property type="protein sequence ID" value="KFG50950.1"/>
    <property type="molecule type" value="Genomic_DNA"/>
</dbReference>
<feature type="region of interest" description="Disordered" evidence="1">
    <location>
        <begin position="192"/>
        <end position="221"/>
    </location>
</feature>
<feature type="compositionally biased region" description="Basic and acidic residues" evidence="1">
    <location>
        <begin position="486"/>
        <end position="498"/>
    </location>
</feature>
<proteinExistence type="predicted"/>
<feature type="compositionally biased region" description="Basic and acidic residues" evidence="1">
    <location>
        <begin position="526"/>
        <end position="539"/>
    </location>
</feature>
<accession>A0A086L2T2</accession>
<evidence type="ECO:0000313" key="3">
    <source>
        <dbReference type="Proteomes" id="UP000028828"/>
    </source>
</evidence>
<evidence type="ECO:0000313" key="2">
    <source>
        <dbReference type="EMBL" id="KFG50950.1"/>
    </source>
</evidence>
<dbReference type="AlphaFoldDB" id="A0A086L2T2"/>
<comment type="caution">
    <text evidence="2">The sequence shown here is derived from an EMBL/GenBank/DDBJ whole genome shotgun (WGS) entry which is preliminary data.</text>
</comment>
<feature type="compositionally biased region" description="Basic and acidic residues" evidence="1">
    <location>
        <begin position="193"/>
        <end position="205"/>
    </location>
</feature>
<feature type="compositionally biased region" description="Basic and acidic residues" evidence="1">
    <location>
        <begin position="465"/>
        <end position="475"/>
    </location>
</feature>
<dbReference type="OrthoDB" id="10470989at2759"/>
<dbReference type="Proteomes" id="UP000028828">
    <property type="component" value="Unassembled WGS sequence"/>
</dbReference>
<name>A0A086L2T2_TOXGO</name>
<sequence>MRGRQRGSCAGSPFLLVSALPQRGACDEGQDESADLEALLVALSQRRVASTPSSTQRRGETEREEEKLPQLKSPSGSTQPRHDARGSTHAVLEEVIALLNDVRRQGGRAIWPCGGAGDTAETEQGEQALFRRDLASLFRHSLRRCSRRAFLSDRGAPASPSSASLQWTDGDVLLRRQLLAVAVGAFRAWHTQSSKERQEGKRLREDDDEQGKNLRHAPGPMQTQEDWDLLFATATAVLEAVYIHLIDSGAAPQTPVELVEASSPRPAVLGTTCSAPSDFEERHGSALIHAASSFGSGGFSETTVFSFLGERTFPPSAFFGAPSVVSRVLLAGQGSPTPPLFAPNLRRRRASVTVLLKLLSQLLQECWRLCLPSSPSSFSSSSSSSASASPAVLAEKSAGAGGEAVRLLQLLQPLLVTGAVYVHPVGAGPARPGVRTPGSDDSVSSASLSSPSSRSRCDSSAWSSAEERLSGESRARCGPGRRVRKSGGDREPKRDKEMQSQGARRCKGDLGEEDAPCVTGRPSMLKPDRQVQKKAAERNRRSRRDRQKEGVREDGHKLRLLAFACSHILVKLVPRTLFRSWPLLLTTPHFKVHVPSSTSSRSL</sequence>
<feature type="compositionally biased region" description="Basic and acidic residues" evidence="1">
    <location>
        <begin position="57"/>
        <end position="69"/>
    </location>
</feature>
<feature type="compositionally biased region" description="Low complexity" evidence="1">
    <location>
        <begin position="439"/>
        <end position="464"/>
    </location>
</feature>
<feature type="region of interest" description="Disordered" evidence="1">
    <location>
        <begin position="428"/>
        <end position="552"/>
    </location>
</feature>
<feature type="compositionally biased region" description="Polar residues" evidence="1">
    <location>
        <begin position="47"/>
        <end position="56"/>
    </location>
</feature>
<reference evidence="2 3" key="1">
    <citation type="submission" date="2014-03" db="EMBL/GenBank/DDBJ databases">
        <authorList>
            <person name="Sibley D."/>
            <person name="Venepally P."/>
            <person name="Karamycheva S."/>
            <person name="Hadjithomas M."/>
            <person name="Khan A."/>
            <person name="Brunk B."/>
            <person name="Roos D."/>
            <person name="Caler E."/>
            <person name="Lorenzi H."/>
        </authorList>
    </citation>
    <scope>NUCLEOTIDE SEQUENCE [LARGE SCALE GENOMIC DNA]</scope>
    <source>
        <strain evidence="3">p89</strain>
    </source>
</reference>